<keyword evidence="1" id="KW-0812">Transmembrane</keyword>
<evidence type="ECO:0000313" key="2">
    <source>
        <dbReference type="EMBL" id="DAE22906.1"/>
    </source>
</evidence>
<accession>A0A8S5QV94</accession>
<keyword evidence="1" id="KW-0472">Membrane</keyword>
<reference evidence="2" key="1">
    <citation type="journal article" date="2021" name="Proc. Natl. Acad. Sci. U.S.A.">
        <title>A Catalog of Tens of Thousands of Viruses from Human Metagenomes Reveals Hidden Associations with Chronic Diseases.</title>
        <authorList>
            <person name="Tisza M.J."/>
            <person name="Buck C.B."/>
        </authorList>
    </citation>
    <scope>NUCLEOTIDE SEQUENCE</scope>
    <source>
        <strain evidence="2">CthIt11</strain>
    </source>
</reference>
<sequence length="227" mass="25866">MDIDEAKTRIATKKALAKFAERFSLDETEISNLLGKPYLRKLSNRGWPISEFVKFKFKTLPENERTSNEDIADFIKGILDKKTNSDILTCRTVAEYKAFTDFLALLPRLRDDVLNNRQTYLSKYPAINETTLGIFERLYTESEELWKRGDITVAMVLSPAIRDYANCPVQIHCYTQGNGDVLITTEKQEWKGTHYTNKKNIEKGNTGCAIATIIAIIVAIYLIGKVI</sequence>
<proteinExistence type="predicted"/>
<keyword evidence="1" id="KW-1133">Transmembrane helix</keyword>
<feature type="transmembrane region" description="Helical" evidence="1">
    <location>
        <begin position="206"/>
        <end position="224"/>
    </location>
</feature>
<protein>
    <submittedName>
        <fullName evidence="2">Uncharacterized protein</fullName>
    </submittedName>
</protein>
<dbReference type="EMBL" id="BK015742">
    <property type="protein sequence ID" value="DAE22906.1"/>
    <property type="molecule type" value="Genomic_DNA"/>
</dbReference>
<name>A0A8S5QV94_9CAUD</name>
<evidence type="ECO:0000256" key="1">
    <source>
        <dbReference type="SAM" id="Phobius"/>
    </source>
</evidence>
<organism evidence="2">
    <name type="scientific">Siphoviridae sp. cthIt11</name>
    <dbReference type="NCBI Taxonomy" id="2826423"/>
    <lineage>
        <taxon>Viruses</taxon>
        <taxon>Duplodnaviria</taxon>
        <taxon>Heunggongvirae</taxon>
        <taxon>Uroviricota</taxon>
        <taxon>Caudoviricetes</taxon>
    </lineage>
</organism>